<accession>A0A0H3FDT2</accession>
<evidence type="ECO:0000256" key="1">
    <source>
        <dbReference type="SAM" id="Phobius"/>
    </source>
</evidence>
<reference evidence="3 5" key="3">
    <citation type="submission" date="2024-09" db="EMBL/GenBank/DDBJ databases">
        <title>Genomes of Rahnella.</title>
        <authorList>
            <person name="Mnguni F.C."/>
            <person name="Shin G.Y."/>
            <person name="Coutinho T."/>
        </authorList>
    </citation>
    <scope>NUCLEOTIDE SEQUENCE [LARGE SCALE GENOMIC DNA]</scope>
    <source>
        <strain evidence="3 5">20WA0057</strain>
    </source>
</reference>
<keyword evidence="1" id="KW-0472">Membrane</keyword>
<reference evidence="4" key="1">
    <citation type="submission" date="2011-01" db="EMBL/GenBank/DDBJ databases">
        <title>Complete sequence of chromosome of Rahnella sp. Y9602.</title>
        <authorList>
            <consortium name="US DOE Joint Genome Institute"/>
            <person name="Lucas S."/>
            <person name="Copeland A."/>
            <person name="Lapidus A."/>
            <person name="Cheng J.-F."/>
            <person name="Goodwin L."/>
            <person name="Pitluck S."/>
            <person name="Lu M."/>
            <person name="Detter J.C."/>
            <person name="Han C."/>
            <person name="Tapia R."/>
            <person name="Land M."/>
            <person name="Hauser L."/>
            <person name="Kyrpides N."/>
            <person name="Ivanova N."/>
            <person name="Ovchinnikova G."/>
            <person name="Pagani I."/>
            <person name="Sobecky P.A."/>
            <person name="Martinez R.J."/>
            <person name="Woyke T."/>
        </authorList>
    </citation>
    <scope>NUCLEOTIDE SEQUENCE [LARGE SCALE GENOMIC DNA]</scope>
    <source>
        <strain evidence="4">Y9602</strain>
    </source>
</reference>
<feature type="transmembrane region" description="Helical" evidence="1">
    <location>
        <begin position="21"/>
        <end position="49"/>
    </location>
</feature>
<dbReference type="EMBL" id="CP002505">
    <property type="protein sequence ID" value="ADW75201.1"/>
    <property type="molecule type" value="Genomic_DNA"/>
</dbReference>
<dbReference type="OrthoDB" id="6507240at2"/>
<proteinExistence type="predicted"/>
<dbReference type="eggNOG" id="ENOG5031S8C">
    <property type="taxonomic scope" value="Bacteria"/>
</dbReference>
<evidence type="ECO:0000313" key="4">
    <source>
        <dbReference type="Proteomes" id="UP000007257"/>
    </source>
</evidence>
<dbReference type="RefSeq" id="WP_013576892.1">
    <property type="nucleotide sequence ID" value="NC_015061.1"/>
</dbReference>
<protein>
    <submittedName>
        <fullName evidence="2">Uncharacterized protein</fullName>
    </submittedName>
</protein>
<gene>
    <name evidence="2" type="ordered locus">Rahaq_3611</name>
    <name evidence="3" type="ORF">ACFPK4_14500</name>
</gene>
<evidence type="ECO:0000313" key="5">
    <source>
        <dbReference type="Proteomes" id="UP001598201"/>
    </source>
</evidence>
<dbReference type="EMBL" id="JBHUCJ010000034">
    <property type="protein sequence ID" value="MFD3224752.1"/>
    <property type="molecule type" value="Genomic_DNA"/>
</dbReference>
<name>A0A0H3FDT2_RAHSY</name>
<sequence>MSTNSRLLEFINFLIIKVKNMVAFIVYHSFGFAFAPLVIFGPILCIMFVEPWPMKFVSIGVWLVFLYFLSKVIDKITGRDKRDN</sequence>
<dbReference type="Proteomes" id="UP001598201">
    <property type="component" value="Unassembled WGS sequence"/>
</dbReference>
<reference evidence="2 4" key="2">
    <citation type="journal article" date="2012" name="J. Bacteriol.">
        <title>Complete Genome Sequence of Rahnella sp. Strain Y9602, a Gammaproteobacterium Isolate from Metal- and Radionuclide-Contaminated Soil.</title>
        <authorList>
            <person name="Martinez R.J."/>
            <person name="Bruce D."/>
            <person name="Detter C."/>
            <person name="Goodwin L.A."/>
            <person name="Han J."/>
            <person name="Han C.S."/>
            <person name="Held B."/>
            <person name="Land M.L."/>
            <person name="Mikhailova N."/>
            <person name="Nolan M."/>
            <person name="Pennacchio L."/>
            <person name="Pitluck S."/>
            <person name="Tapia R."/>
            <person name="Woyke T."/>
            <person name="Sobecky P.A."/>
        </authorList>
    </citation>
    <scope>NUCLEOTIDE SEQUENCE [LARGE SCALE GENOMIC DNA]</scope>
    <source>
        <strain evidence="2 4">Y9602</strain>
    </source>
</reference>
<evidence type="ECO:0000313" key="3">
    <source>
        <dbReference type="EMBL" id="MFD3224752.1"/>
    </source>
</evidence>
<organism evidence="2 4">
    <name type="scientific">Rahnella sp. (strain Y9602)</name>
    <dbReference type="NCBI Taxonomy" id="2703885"/>
    <lineage>
        <taxon>Bacteria</taxon>
        <taxon>Pseudomonadati</taxon>
        <taxon>Pseudomonadota</taxon>
        <taxon>Gammaproteobacteria</taxon>
        <taxon>Enterobacterales</taxon>
        <taxon>Yersiniaceae</taxon>
        <taxon>Rahnella</taxon>
    </lineage>
</organism>
<feature type="transmembrane region" description="Helical" evidence="1">
    <location>
        <begin position="55"/>
        <end position="73"/>
    </location>
</feature>
<dbReference type="Proteomes" id="UP000007257">
    <property type="component" value="Chromosome"/>
</dbReference>
<keyword evidence="1" id="KW-0812">Transmembrane</keyword>
<keyword evidence="1" id="KW-1133">Transmembrane helix</keyword>
<dbReference type="KEGG" id="rah:Rahaq_3611"/>
<dbReference type="HOGENOM" id="CLU_2525134_0_0_6"/>
<dbReference type="AlphaFoldDB" id="A0A0H3FDT2"/>
<evidence type="ECO:0000313" key="2">
    <source>
        <dbReference type="EMBL" id="ADW75201.1"/>
    </source>
</evidence>
<keyword evidence="5" id="KW-1185">Reference proteome</keyword>
<dbReference type="GeneID" id="95420137"/>